<evidence type="ECO:0000256" key="1">
    <source>
        <dbReference type="ARBA" id="ARBA00009902"/>
    </source>
</evidence>
<keyword evidence="2" id="KW-0378">Hydrolase</keyword>
<dbReference type="Pfam" id="PF08244">
    <property type="entry name" value="Glyco_hydro_32C"/>
    <property type="match status" value="2"/>
</dbReference>
<dbReference type="GO" id="GO:0005975">
    <property type="term" value="P:carbohydrate metabolic process"/>
    <property type="evidence" value="ECO:0007669"/>
    <property type="project" value="InterPro"/>
</dbReference>
<dbReference type="CDD" id="cd18624">
    <property type="entry name" value="GH32_Fruct1-like"/>
    <property type="match status" value="1"/>
</dbReference>
<proteinExistence type="inferred from homology"/>
<keyword evidence="3" id="KW-0325">Glycoprotein</keyword>
<evidence type="ECO:0000313" key="8">
    <source>
        <dbReference type="Proteomes" id="UP000734854"/>
    </source>
</evidence>
<comment type="caution">
    <text evidence="7">The sequence shown here is derived from an EMBL/GenBank/DDBJ whole genome shotgun (WGS) entry which is preliminary data.</text>
</comment>
<dbReference type="InterPro" id="IPR013148">
    <property type="entry name" value="Glyco_hydro_32_N"/>
</dbReference>
<dbReference type="InterPro" id="IPR023296">
    <property type="entry name" value="Glyco_hydro_beta-prop_sf"/>
</dbReference>
<feature type="domain" description="Glycosyl hydrolase family 32 C-terminal" evidence="6">
    <location>
        <begin position="581"/>
        <end position="618"/>
    </location>
</feature>
<evidence type="ECO:0000313" key="7">
    <source>
        <dbReference type="EMBL" id="KAG6479941.1"/>
    </source>
</evidence>
<keyword evidence="4" id="KW-0326">Glycosidase</keyword>
<dbReference type="InterPro" id="IPR001362">
    <property type="entry name" value="Glyco_hydro_32"/>
</dbReference>
<dbReference type="SMART" id="SM00640">
    <property type="entry name" value="Glyco_32"/>
    <property type="match status" value="1"/>
</dbReference>
<dbReference type="EMBL" id="JACMSC010000017">
    <property type="protein sequence ID" value="KAG6479941.1"/>
    <property type="molecule type" value="Genomic_DNA"/>
</dbReference>
<evidence type="ECO:0000259" key="6">
    <source>
        <dbReference type="Pfam" id="PF08244"/>
    </source>
</evidence>
<dbReference type="Gene3D" id="2.115.10.20">
    <property type="entry name" value="Glycosyl hydrolase domain, family 43"/>
    <property type="match status" value="1"/>
</dbReference>
<evidence type="ECO:0000259" key="5">
    <source>
        <dbReference type="Pfam" id="PF00251"/>
    </source>
</evidence>
<dbReference type="Proteomes" id="UP000734854">
    <property type="component" value="Unassembled WGS sequence"/>
</dbReference>
<organism evidence="7 8">
    <name type="scientific">Zingiber officinale</name>
    <name type="common">Ginger</name>
    <name type="synonym">Amomum zingiber</name>
    <dbReference type="NCBI Taxonomy" id="94328"/>
    <lineage>
        <taxon>Eukaryota</taxon>
        <taxon>Viridiplantae</taxon>
        <taxon>Streptophyta</taxon>
        <taxon>Embryophyta</taxon>
        <taxon>Tracheophyta</taxon>
        <taxon>Spermatophyta</taxon>
        <taxon>Magnoliopsida</taxon>
        <taxon>Liliopsida</taxon>
        <taxon>Zingiberales</taxon>
        <taxon>Zingiberaceae</taxon>
        <taxon>Zingiber</taxon>
    </lineage>
</organism>
<dbReference type="AlphaFoldDB" id="A0A8J5F6B8"/>
<accession>A0A8J5F6B8</accession>
<reference evidence="7 8" key="1">
    <citation type="submission" date="2020-08" db="EMBL/GenBank/DDBJ databases">
        <title>Plant Genome Project.</title>
        <authorList>
            <person name="Zhang R.-G."/>
        </authorList>
    </citation>
    <scope>NUCLEOTIDE SEQUENCE [LARGE SCALE GENOMIC DNA]</scope>
    <source>
        <tissue evidence="7">Rhizome</tissue>
    </source>
</reference>
<evidence type="ECO:0000256" key="2">
    <source>
        <dbReference type="ARBA" id="ARBA00022801"/>
    </source>
</evidence>
<name>A0A8J5F6B8_ZINOF</name>
<gene>
    <name evidence="7" type="ORF">ZIOFF_063418</name>
</gene>
<dbReference type="SUPFAM" id="SSF49899">
    <property type="entry name" value="Concanavalin A-like lectins/glucanases"/>
    <property type="match status" value="5"/>
</dbReference>
<dbReference type="InterPro" id="IPR013189">
    <property type="entry name" value="Glyco_hydro_32_C"/>
</dbReference>
<protein>
    <submittedName>
        <fullName evidence="7">Uncharacterized protein</fullName>
    </submittedName>
</protein>
<keyword evidence="8" id="KW-1185">Reference proteome</keyword>
<dbReference type="GO" id="GO:0004553">
    <property type="term" value="F:hydrolase activity, hydrolyzing O-glycosyl compounds"/>
    <property type="evidence" value="ECO:0007669"/>
    <property type="project" value="InterPro"/>
</dbReference>
<dbReference type="PANTHER" id="PTHR31953">
    <property type="entry name" value="BETA-FRUCTOFURANOSIDASE, INSOLUBLE ISOENZYME CWINV1-RELATED"/>
    <property type="match status" value="1"/>
</dbReference>
<dbReference type="Pfam" id="PF00251">
    <property type="entry name" value="Glyco_hydro_32N"/>
    <property type="match status" value="1"/>
</dbReference>
<comment type="similarity">
    <text evidence="1">Belongs to the glycosyl hydrolase 32 family.</text>
</comment>
<dbReference type="SUPFAM" id="SSF75005">
    <property type="entry name" value="Arabinanase/levansucrase/invertase"/>
    <property type="match status" value="1"/>
</dbReference>
<feature type="domain" description="Glycosyl hydrolase family 32 N-terminal" evidence="5">
    <location>
        <begin position="43"/>
        <end position="347"/>
    </location>
</feature>
<sequence>MFKLRTQLCADPNGIHSHQLAYYYYCYFFPNSVQFDCRKRNPGPMYYNGVYHLFYQYNPNGSVWGHIIWAHSVSTDLINWEALEPAIYPTIPSDINGCWSGSATILPDNRPVIMYTGIDLQNRQVQNVAYPKNLSDPYLREWVKPDYNPVIAPGSGMDASAFRDPTTAWRGGGHWKLVVGSKWNKKGEAILYRSRDFVRWIKAKHSLHAARDTGMWECPDFYPVALRGQRGLDTSAAGGSDVKHILKVSLALTRYEYYTIGTYDHVKDKYVPDGTSPDDHTGLRYDYGNFYASKTFFDPKKNRRILWGWANESDTVDDDGAKGWAGIQAIPRTIWLSRNGRQLMQWPIEELESLRSKHIIVQNTQVPSGGFFEVQGIDSSQVDVEVTFEVTGLEKAEAFDSSWTPNAEALCGQKTANVRGGAGPFGLHVLASANTEERTSVFFRIFKAQTKYKVLMCHDLTRQVPLFLWWFVCTIEELESLRSKHIVVQNTQVSSGGFFEVQGIDSSQVDVELTFEVTGLEKAEAFDPSWTTNVEALCGQKRANVRGGARPFGLHVLALANMEERTSVFFRIFKAQTKYKIDHSVVEIFGAGGTTCITSRVYPSTAIGRNAHLFVFNNGLANIDHSVVESFGAGGDDMHYIQSLFQHSHQKKCSSICVQQWISQCESIKARSMGDEEALHEWSMRLHSSWFVCTIEELESLRSKHIIVQNTKVPSGGFFEVQGIYYSQVDEELTFEVTRLEKSEAFDPSWTTNAQALCGQKRANVRGGAGPLGLYVLASANMEERTSVFFRIFKAQTKYKIDHSVVESFGAGGDDMHYIQSLFQHSHRKKCSSICVQQWISQCESIKARSMGDEEALHEWSMRLHSSWFVCTIEELESLSSKHFVVQNTKVPGGGFFEVQGIYYSQVDVELAFEVTGLEKSEAFDPSWTTNAQALCGQKRANVRGRAGPFGLYVLASANMEERTSVFFRIFKAQTKYKIDHSVVESFGAGGDDMHYIPSLFQHSHQKKCSSICVQQWISQCESIKARSMGDEEALHEWSMRLHSSWFVCTIEELESLRSKHIVVQNMKVPSGGFFEVQGIYYSQVDVELTFEVTRLEKSEAFDPSWTTNAQALCGQKRANVRGGAGPFGLHVLASANMEERTSVFFGIFKAQTKYKIDHSVVESFGAGGDDMHYIQSLFQHSHQKKCSSICVQQWISQCESIKARSMGDEEALHEWSMRLHSS</sequence>
<feature type="domain" description="Glycosyl hydrolase family 32 C-terminal" evidence="6">
    <location>
        <begin position="350"/>
        <end position="444"/>
    </location>
</feature>
<evidence type="ECO:0000256" key="4">
    <source>
        <dbReference type="ARBA" id="ARBA00023295"/>
    </source>
</evidence>
<dbReference type="FunFam" id="2.115.10.20:FF:000001">
    <property type="entry name" value="Beta-fructofuranosidase, insoluble isoenzyme CWINV1"/>
    <property type="match status" value="1"/>
</dbReference>
<dbReference type="InterPro" id="IPR013320">
    <property type="entry name" value="ConA-like_dom_sf"/>
</dbReference>
<evidence type="ECO:0000256" key="3">
    <source>
        <dbReference type="ARBA" id="ARBA00023180"/>
    </source>
</evidence>
<dbReference type="InterPro" id="IPR050551">
    <property type="entry name" value="Fructan_Metab_Enzymes"/>
</dbReference>
<dbReference type="Gene3D" id="2.60.120.560">
    <property type="entry name" value="Exo-inulinase, domain 1"/>
    <property type="match status" value="6"/>
</dbReference>